<feature type="transmembrane region" description="Helical" evidence="2">
    <location>
        <begin position="99"/>
        <end position="117"/>
    </location>
</feature>
<feature type="transmembrane region" description="Helical" evidence="2">
    <location>
        <begin position="66"/>
        <end position="87"/>
    </location>
</feature>
<dbReference type="RefSeq" id="WP_166535304.1">
    <property type="nucleotide sequence ID" value="NZ_VNHW01000026.1"/>
</dbReference>
<dbReference type="Pfam" id="PF15420">
    <property type="entry name" value="Abhydrolase_9_N"/>
    <property type="match status" value="1"/>
</dbReference>
<dbReference type="Pfam" id="PF10081">
    <property type="entry name" value="Abhydrolase_9"/>
    <property type="match status" value="1"/>
</dbReference>
<protein>
    <submittedName>
        <fullName evidence="5">Putative membrane protein</fullName>
    </submittedName>
</protein>
<feature type="transmembrane region" description="Helical" evidence="2">
    <location>
        <begin position="177"/>
        <end position="200"/>
    </location>
</feature>
<dbReference type="InterPro" id="IPR027788">
    <property type="entry name" value="Alpha/beta-hydrolase_N_dom"/>
</dbReference>
<dbReference type="AlphaFoldDB" id="A0A5S5CMZ4"/>
<dbReference type="Proteomes" id="UP000322499">
    <property type="component" value="Unassembled WGS sequence"/>
</dbReference>
<organism evidence="5 6">
    <name type="scientific">Blastococcus xanthinilyticus</name>
    <dbReference type="NCBI Taxonomy" id="1564164"/>
    <lineage>
        <taxon>Bacteria</taxon>
        <taxon>Bacillati</taxon>
        <taxon>Actinomycetota</taxon>
        <taxon>Actinomycetes</taxon>
        <taxon>Geodermatophilales</taxon>
        <taxon>Geodermatophilaceae</taxon>
        <taxon>Blastococcus</taxon>
    </lineage>
</organism>
<sequence length="566" mass="61027">MTAPRTAAVEAPPRPAAERPSTTGHPVRRWPRLALPGCWGAVVLVCASLTPSLLPREGVAQGVVSGISAAMGYGLGVLAAAVWRAFADRGPRPPRRWSWRVFLVVAAVLVVVFFILGRRWQGTLRELMGMPAESLGSALLAPVVGLVVFALLVAVSRGVRAAGRGIARLLSRWVGPSAARALGGLTVAALVVLLISGVALDAVLAAADRAFALQDQETPEGVEQPDSRLRSGGPGSLIEWDTLGREGRTFVAGGPSAAEITEFTGSDAPAPIRIYSGVQTADDVRDRAQAAVDDLERAGGFDRARLMVATTTGRGWLDAGSLSAFEYIAGGDSAIVTMQYSYVPSGLSYLIDQDRARAAGRELFDAVYERWTALQPDDRPELYVFGESLGSFGAETAFSGEYDLRNRVTGALFVGPPNFNALHTEFRDDRDAGSPEIEPVYRDGRTVRFSNEISGGAPPAGEPWTGARVLILQHPSDPVTWWSPSLLLGRPDWLEEEAGRDVLDEMTWIPLVTFWQVTLDMPFSTDVPEGHGHRYTRESVDAWALLLRPADWTEEKADRLRALIRA</sequence>
<feature type="domain" description="Alpha/beta-hydrolase catalytic" evidence="3">
    <location>
        <begin position="272"/>
        <end position="560"/>
    </location>
</feature>
<keyword evidence="2" id="KW-0472">Membrane</keyword>
<evidence type="ECO:0000259" key="4">
    <source>
        <dbReference type="Pfam" id="PF15420"/>
    </source>
</evidence>
<feature type="region of interest" description="Disordered" evidence="1">
    <location>
        <begin position="1"/>
        <end position="28"/>
    </location>
</feature>
<feature type="transmembrane region" description="Helical" evidence="2">
    <location>
        <begin position="137"/>
        <end position="156"/>
    </location>
</feature>
<feature type="domain" description="Alpha/beta-hydrolase N-terminal" evidence="4">
    <location>
        <begin position="49"/>
        <end position="255"/>
    </location>
</feature>
<keyword evidence="2" id="KW-1133">Transmembrane helix</keyword>
<proteinExistence type="predicted"/>
<evidence type="ECO:0000313" key="5">
    <source>
        <dbReference type="EMBL" id="TYP81158.1"/>
    </source>
</evidence>
<dbReference type="EMBL" id="VNHW01000026">
    <property type="protein sequence ID" value="TYP81158.1"/>
    <property type="molecule type" value="Genomic_DNA"/>
</dbReference>
<evidence type="ECO:0000256" key="2">
    <source>
        <dbReference type="SAM" id="Phobius"/>
    </source>
</evidence>
<gene>
    <name evidence="5" type="ORF">BD833_12611</name>
</gene>
<keyword evidence="2" id="KW-0812">Transmembrane</keyword>
<feature type="transmembrane region" description="Helical" evidence="2">
    <location>
        <begin position="33"/>
        <end position="54"/>
    </location>
</feature>
<dbReference type="InterPro" id="IPR027787">
    <property type="entry name" value="Alpha/beta-hydrolase_catalytic"/>
</dbReference>
<feature type="compositionally biased region" description="Low complexity" evidence="1">
    <location>
        <begin position="1"/>
        <end position="11"/>
    </location>
</feature>
<accession>A0A5S5CMZ4</accession>
<evidence type="ECO:0000259" key="3">
    <source>
        <dbReference type="Pfam" id="PF10081"/>
    </source>
</evidence>
<evidence type="ECO:0000256" key="1">
    <source>
        <dbReference type="SAM" id="MobiDB-lite"/>
    </source>
</evidence>
<reference evidence="5 6" key="1">
    <citation type="submission" date="2019-07" db="EMBL/GenBank/DDBJ databases">
        <title>Genomic Encyclopedia of Archaeal and Bacterial Type Strains, Phase II (KMG-II): from individual species to whole genera.</title>
        <authorList>
            <person name="Goeker M."/>
        </authorList>
    </citation>
    <scope>NUCLEOTIDE SEQUENCE [LARGE SCALE GENOMIC DNA]</scope>
    <source>
        <strain evidence="5 6">DSM 46842</strain>
    </source>
</reference>
<comment type="caution">
    <text evidence="5">The sequence shown here is derived from an EMBL/GenBank/DDBJ whole genome shotgun (WGS) entry which is preliminary data.</text>
</comment>
<evidence type="ECO:0000313" key="6">
    <source>
        <dbReference type="Proteomes" id="UP000322499"/>
    </source>
</evidence>
<keyword evidence="6" id="KW-1185">Reference proteome</keyword>
<name>A0A5S5CMZ4_9ACTN</name>